<dbReference type="Pfam" id="PF13561">
    <property type="entry name" value="adh_short_C2"/>
    <property type="match status" value="1"/>
</dbReference>
<dbReference type="SUPFAM" id="SSF51735">
    <property type="entry name" value="NAD(P)-binding Rossmann-fold domains"/>
    <property type="match status" value="1"/>
</dbReference>
<dbReference type="OrthoDB" id="9804104at2"/>
<gene>
    <name evidence="4" type="ORF">D1627_13475</name>
</gene>
<dbReference type="FunFam" id="3.40.50.720:FF:000084">
    <property type="entry name" value="Short-chain dehydrogenase reductase"/>
    <property type="match status" value="1"/>
</dbReference>
<protein>
    <submittedName>
        <fullName evidence="4">SDR family oxidoreductase</fullName>
    </submittedName>
</protein>
<dbReference type="InterPro" id="IPR020904">
    <property type="entry name" value="Sc_DH/Rdtase_CS"/>
</dbReference>
<dbReference type="Gene3D" id="3.40.50.720">
    <property type="entry name" value="NAD(P)-binding Rossmann-like Domain"/>
    <property type="match status" value="1"/>
</dbReference>
<sequence>MKKRLEGKVAIVTGGGSGIGEAICKKFAREGASVVVAGLPEDPVEDVAKEIQQEGGDAIPFTGDLSVLAVAESCVELAVKQYGKLDVLVNNAGTFPETNLLSEFSEEAFDYLLKNNIRTAFAMSKAALPELQKTKGNIVSAGSESGALGIAQNAPYGGTKGFIHAFTKGLAAEQAQNGVRCNIVAPGPIDTGWTHKETGPMDAQMEQMVTKGTLMGRRGTPEEVANVYLFLASDEASYVTGAIFPVDGGTLIAKGPAGDQASESMKKQPDGELILKHSKDSHTSVRK</sequence>
<reference evidence="5" key="1">
    <citation type="submission" date="2018-08" db="EMBL/GenBank/DDBJ databases">
        <title>Mucilaginibacter sp. MYSH2.</title>
        <authorList>
            <person name="Seo T."/>
        </authorList>
    </citation>
    <scope>NUCLEOTIDE SEQUENCE [LARGE SCALE GENOMIC DNA]</scope>
    <source>
        <strain evidence="5">KIRAN</strain>
    </source>
</reference>
<comment type="caution">
    <text evidence="4">The sequence shown here is derived from an EMBL/GenBank/DDBJ whole genome shotgun (WGS) entry which is preliminary data.</text>
</comment>
<dbReference type="AlphaFoldDB" id="A0A399S4P6"/>
<evidence type="ECO:0000256" key="2">
    <source>
        <dbReference type="ARBA" id="ARBA00023002"/>
    </source>
</evidence>
<dbReference type="EMBL" id="QWGE01000004">
    <property type="protein sequence ID" value="RIJ36837.1"/>
    <property type="molecule type" value="Genomic_DNA"/>
</dbReference>
<dbReference type="PANTHER" id="PTHR24321">
    <property type="entry name" value="DEHYDROGENASES, SHORT CHAIN"/>
    <property type="match status" value="1"/>
</dbReference>
<evidence type="ECO:0000256" key="1">
    <source>
        <dbReference type="ARBA" id="ARBA00006484"/>
    </source>
</evidence>
<organism evidence="4 5">
    <name type="scientific">Pontibacter oryzae</name>
    <dbReference type="NCBI Taxonomy" id="2304593"/>
    <lineage>
        <taxon>Bacteria</taxon>
        <taxon>Pseudomonadati</taxon>
        <taxon>Bacteroidota</taxon>
        <taxon>Cytophagia</taxon>
        <taxon>Cytophagales</taxon>
        <taxon>Hymenobacteraceae</taxon>
        <taxon>Pontibacter</taxon>
    </lineage>
</organism>
<keyword evidence="5" id="KW-1185">Reference proteome</keyword>
<dbReference type="InterPro" id="IPR002347">
    <property type="entry name" value="SDR_fam"/>
</dbReference>
<dbReference type="PROSITE" id="PS00061">
    <property type="entry name" value="ADH_SHORT"/>
    <property type="match status" value="1"/>
</dbReference>
<dbReference type="CDD" id="cd05233">
    <property type="entry name" value="SDR_c"/>
    <property type="match status" value="1"/>
</dbReference>
<dbReference type="PANTHER" id="PTHR24321:SF8">
    <property type="entry name" value="ESTRADIOL 17-BETA-DEHYDROGENASE 8-RELATED"/>
    <property type="match status" value="1"/>
</dbReference>
<name>A0A399S4P6_9BACT</name>
<dbReference type="Proteomes" id="UP000266005">
    <property type="component" value="Unassembled WGS sequence"/>
</dbReference>
<comment type="similarity">
    <text evidence="1">Belongs to the short-chain dehydrogenases/reductases (SDR) family.</text>
</comment>
<feature type="region of interest" description="Disordered" evidence="3">
    <location>
        <begin position="255"/>
        <end position="287"/>
    </location>
</feature>
<dbReference type="NCBIfam" id="NF005559">
    <property type="entry name" value="PRK07231.1"/>
    <property type="match status" value="1"/>
</dbReference>
<evidence type="ECO:0000313" key="5">
    <source>
        <dbReference type="Proteomes" id="UP000266005"/>
    </source>
</evidence>
<proteinExistence type="inferred from homology"/>
<evidence type="ECO:0000313" key="4">
    <source>
        <dbReference type="EMBL" id="RIJ36837.1"/>
    </source>
</evidence>
<dbReference type="GO" id="GO:0016491">
    <property type="term" value="F:oxidoreductase activity"/>
    <property type="evidence" value="ECO:0007669"/>
    <property type="project" value="UniProtKB-KW"/>
</dbReference>
<dbReference type="PRINTS" id="PR00081">
    <property type="entry name" value="GDHRDH"/>
</dbReference>
<dbReference type="PRINTS" id="PR00080">
    <property type="entry name" value="SDRFAMILY"/>
</dbReference>
<feature type="compositionally biased region" description="Basic and acidic residues" evidence="3">
    <location>
        <begin position="264"/>
        <end position="287"/>
    </location>
</feature>
<accession>A0A399S4P6</accession>
<keyword evidence="2" id="KW-0560">Oxidoreductase</keyword>
<dbReference type="InterPro" id="IPR036291">
    <property type="entry name" value="NAD(P)-bd_dom_sf"/>
</dbReference>
<evidence type="ECO:0000256" key="3">
    <source>
        <dbReference type="SAM" id="MobiDB-lite"/>
    </source>
</evidence>
<dbReference type="RefSeq" id="WP_119432774.1">
    <property type="nucleotide sequence ID" value="NZ_QWGE01000004.1"/>
</dbReference>